<dbReference type="GeneID" id="66852303"/>
<dbReference type="EMBL" id="CP048261">
    <property type="protein sequence ID" value="QST78817.1"/>
    <property type="molecule type" value="Genomic_DNA"/>
</dbReference>
<dbReference type="Proteomes" id="UP000011074">
    <property type="component" value="Chromosome"/>
</dbReference>
<dbReference type="RefSeq" id="WP_129820942.1">
    <property type="nucleotide sequence ID" value="NZ_CP048261.1"/>
</dbReference>
<keyword evidence="2" id="KW-1133">Transmembrane helix</keyword>
<feature type="compositionally biased region" description="Basic and acidic residues" evidence="1">
    <location>
        <begin position="295"/>
        <end position="311"/>
    </location>
</feature>
<feature type="compositionally biased region" description="Low complexity" evidence="1">
    <location>
        <begin position="400"/>
        <end position="412"/>
    </location>
</feature>
<evidence type="ECO:0000256" key="1">
    <source>
        <dbReference type="SAM" id="MobiDB-lite"/>
    </source>
</evidence>
<evidence type="ECO:0000256" key="2">
    <source>
        <dbReference type="SAM" id="Phobius"/>
    </source>
</evidence>
<feature type="region of interest" description="Disordered" evidence="1">
    <location>
        <begin position="283"/>
        <end position="324"/>
    </location>
</feature>
<evidence type="ECO:0000256" key="3">
    <source>
        <dbReference type="SAM" id="SignalP"/>
    </source>
</evidence>
<keyword evidence="2" id="KW-0812">Transmembrane</keyword>
<keyword evidence="2" id="KW-0472">Membrane</keyword>
<sequence length="426" mass="44632">MNGRRMLVTVTAGAVLYGGAVAAPAAADGGRRQVTVWVDDMGQRPGGLLQVTVDGLGRLNARQKVIASSPAFAGPARLTEYSTGVAGDHSLLARAAVAMSARPGRYPVRIALDGRTVAKSTVQVVPAKRPEFSVSQTPGSPQRPGEQLGVSYDDLYPGETGRTFTVRSAAFDKPVTLTHDPDGPDWNNPRLFDAVPAVSRRAKDGVYTVTLHAPSGHVLARKRITVRASRPGDHDYRGNARGPFFFGRSGSADEAKNHYRTQPGGTFNVLWKDEFPDAGEETTLTATSPAFQRPVRLERDDSKAADGDEPRYYAPARIRPDLAPGSYPVTVVSHHGRVKKTSQVVVTGTGTDTGTGSTSGPGTGSTTGTKSTTGTPGTTGKNKTAAAPDKPDKDDSGHPAVLAGAGAGAAATAGVGFVLWRRRTAR</sequence>
<dbReference type="AlphaFoldDB" id="A0A8A1UG46"/>
<feature type="compositionally biased region" description="Low complexity" evidence="1">
    <location>
        <begin position="366"/>
        <end position="388"/>
    </location>
</feature>
<reference evidence="4" key="2">
    <citation type="submission" date="2020-01" db="EMBL/GenBank/DDBJ databases">
        <authorList>
            <person name="Algora L."/>
            <person name="Schniete J.K."/>
            <person name="MacFadyen A."/>
            <person name="Hoskisson P.A."/>
            <person name="Hunter I.S."/>
            <person name="Herron P.R."/>
        </authorList>
    </citation>
    <scope>NUCLEOTIDE SEQUENCE</scope>
    <source>
        <strain evidence="4">ATCC 10970</strain>
    </source>
</reference>
<accession>A0A8A1UG46</accession>
<gene>
    <name evidence="4" type="ORF">SRIM_000240</name>
</gene>
<evidence type="ECO:0000313" key="4">
    <source>
        <dbReference type="EMBL" id="QST78817.1"/>
    </source>
</evidence>
<feature type="signal peptide" evidence="3">
    <location>
        <begin position="1"/>
        <end position="22"/>
    </location>
</feature>
<reference evidence="4" key="1">
    <citation type="submission" date="2012-12" db="EMBL/GenBank/DDBJ databases">
        <authorList>
            <person name="Pethick F.E."/>
            <person name="MacFadyen A.C."/>
            <person name="Tang Z."/>
            <person name="Sangal V."/>
            <person name="Tze-Tze L."/>
            <person name="Chu J."/>
            <person name="Guo M."/>
            <person name="Kirby R."/>
            <person name="Hoskisson P.A."/>
            <person name="Herron P.R."/>
            <person name="Hunter I.S."/>
        </authorList>
    </citation>
    <scope>NUCLEOTIDE SEQUENCE</scope>
    <source>
        <strain evidence="4">ATCC 10970</strain>
    </source>
</reference>
<name>A0A8A1UG46_STRR1</name>
<evidence type="ECO:0000313" key="5">
    <source>
        <dbReference type="Proteomes" id="UP000011074"/>
    </source>
</evidence>
<reference evidence="4" key="3">
    <citation type="journal article" date="2021" name="bioRxiv">
        <title>Bilateral symmetry of linear streptomycete chromosomes.</title>
        <authorList>
            <person name="Algora-Gallardo L."/>
            <person name="Schniete J.K."/>
            <person name="Mark D.R."/>
            <person name="Hunter I.S."/>
            <person name="Herron P.R."/>
        </authorList>
    </citation>
    <scope>NUCLEOTIDE SEQUENCE</scope>
    <source>
        <strain evidence="4">ATCC 10970</strain>
    </source>
</reference>
<proteinExistence type="predicted"/>
<evidence type="ECO:0008006" key="6">
    <source>
        <dbReference type="Google" id="ProtNLM"/>
    </source>
</evidence>
<organism evidence="4 5">
    <name type="scientific">Streptomyces rimosus subsp. rimosus (strain ATCC 10970 / DSM 40260 / JCM 4667 / NRRL 2234)</name>
    <dbReference type="NCBI Taxonomy" id="1265868"/>
    <lineage>
        <taxon>Bacteria</taxon>
        <taxon>Bacillati</taxon>
        <taxon>Actinomycetota</taxon>
        <taxon>Actinomycetes</taxon>
        <taxon>Kitasatosporales</taxon>
        <taxon>Streptomycetaceae</taxon>
        <taxon>Streptomyces</taxon>
    </lineage>
</organism>
<feature type="chain" id="PRO_5039079514" description="Gram-positive cocci surface proteins LPxTG domain-containing protein" evidence="3">
    <location>
        <begin position="23"/>
        <end position="426"/>
    </location>
</feature>
<feature type="compositionally biased region" description="Gly residues" evidence="1">
    <location>
        <begin position="351"/>
        <end position="365"/>
    </location>
</feature>
<keyword evidence="3" id="KW-0732">Signal</keyword>
<feature type="region of interest" description="Disordered" evidence="1">
    <location>
        <begin position="346"/>
        <end position="412"/>
    </location>
</feature>
<feature type="transmembrane region" description="Helical" evidence="2">
    <location>
        <begin position="400"/>
        <end position="420"/>
    </location>
</feature>
<protein>
    <recommendedName>
        <fullName evidence="6">Gram-positive cocci surface proteins LPxTG domain-containing protein</fullName>
    </recommendedName>
</protein>